<evidence type="ECO:0000256" key="3">
    <source>
        <dbReference type="ARBA" id="ARBA00022917"/>
    </source>
</evidence>
<dbReference type="PANTHER" id="PTHR12789">
    <property type="entry name" value="DENSITY-REGULATED PROTEIN HOMOLOG"/>
    <property type="match status" value="1"/>
</dbReference>
<name>A0A2D6M0P8_9ARCH</name>
<dbReference type="InterPro" id="IPR005872">
    <property type="entry name" value="SUI1_arc_bac"/>
</dbReference>
<gene>
    <name evidence="7" type="ORF">CL943_01655</name>
</gene>
<evidence type="ECO:0000256" key="4">
    <source>
        <dbReference type="HAMAP-Rule" id="MF_00604"/>
    </source>
</evidence>
<protein>
    <recommendedName>
        <fullName evidence="4 5">Protein translation factor SUI1 homolog</fullName>
    </recommendedName>
</protein>
<dbReference type="InterPro" id="IPR022851">
    <property type="entry name" value="SUI1_arc"/>
</dbReference>
<dbReference type="EMBL" id="NZBU01000005">
    <property type="protein sequence ID" value="MAG21998.1"/>
    <property type="molecule type" value="Genomic_DNA"/>
</dbReference>
<keyword evidence="2 4" id="KW-0810">Translation regulation</keyword>
<feature type="domain" description="SUI1" evidence="6">
    <location>
        <begin position="27"/>
        <end position="92"/>
    </location>
</feature>
<organism evidence="7 8">
    <name type="scientific">Candidatus Iainarchaeum sp</name>
    <dbReference type="NCBI Taxonomy" id="3101447"/>
    <lineage>
        <taxon>Archaea</taxon>
        <taxon>Candidatus Iainarchaeota</taxon>
        <taxon>Candidatus Iainarchaeia</taxon>
        <taxon>Candidatus Iainarchaeales</taxon>
        <taxon>Candidatus Iainarchaeaceae</taxon>
        <taxon>Candidatus Iainarchaeum</taxon>
    </lineage>
</organism>
<dbReference type="PROSITE" id="PS50296">
    <property type="entry name" value="SUI1"/>
    <property type="match status" value="1"/>
</dbReference>
<reference evidence="8" key="1">
    <citation type="submission" date="2017-09" db="EMBL/GenBank/DDBJ databases">
        <title>The Reconstruction of 2,631 Draft Metagenome-Assembled Genomes from the Global Oceans.</title>
        <authorList>
            <person name="Tully B.J."/>
            <person name="Graham E.D."/>
            <person name="Heidelberg J.F."/>
        </authorList>
    </citation>
    <scope>NUCLEOTIDE SEQUENCE [LARGE SCALE GENOMIC DNA]</scope>
</reference>
<comment type="similarity">
    <text evidence="1 4 5">Belongs to the SUI1 family.</text>
</comment>
<dbReference type="AlphaFoldDB" id="A0A2D6M0P8"/>
<dbReference type="GO" id="GO:0001731">
    <property type="term" value="P:formation of translation preinitiation complex"/>
    <property type="evidence" value="ECO:0007669"/>
    <property type="project" value="UniProtKB-UniRule"/>
</dbReference>
<dbReference type="InterPro" id="IPR036877">
    <property type="entry name" value="SUI1_dom_sf"/>
</dbReference>
<sequence length="100" mass="11218">MDDICPKCGLPQNLCVCQEIAKEEQKIKIKTDRRRFGKVVTIVSGLESSVNPTEIMKELKRKLACGGTAKDDEIILQGEHRAKVKDFLLSKGFKEELIDA</sequence>
<keyword evidence="3 4" id="KW-0648">Protein biosynthesis</keyword>
<evidence type="ECO:0000256" key="1">
    <source>
        <dbReference type="ARBA" id="ARBA00005422"/>
    </source>
</evidence>
<comment type="caution">
    <text evidence="7">The sequence shown here is derived from an EMBL/GenBank/DDBJ whole genome shotgun (WGS) entry which is preliminary data.</text>
</comment>
<evidence type="ECO:0000256" key="5">
    <source>
        <dbReference type="PIRNR" id="PIRNR037511"/>
    </source>
</evidence>
<dbReference type="GO" id="GO:0002188">
    <property type="term" value="P:translation reinitiation"/>
    <property type="evidence" value="ECO:0007669"/>
    <property type="project" value="UniProtKB-UniRule"/>
</dbReference>
<dbReference type="GO" id="GO:0003729">
    <property type="term" value="F:mRNA binding"/>
    <property type="evidence" value="ECO:0007669"/>
    <property type="project" value="TreeGrafter"/>
</dbReference>
<dbReference type="GO" id="GO:0003743">
    <property type="term" value="F:translation initiation factor activity"/>
    <property type="evidence" value="ECO:0007669"/>
    <property type="project" value="UniProtKB-UniRule"/>
</dbReference>
<evidence type="ECO:0000259" key="6">
    <source>
        <dbReference type="PROSITE" id="PS50296"/>
    </source>
</evidence>
<dbReference type="Gene3D" id="3.30.780.10">
    <property type="entry name" value="SUI1-like domain"/>
    <property type="match status" value="1"/>
</dbReference>
<accession>A0A2D6M0P8</accession>
<dbReference type="Pfam" id="PF01253">
    <property type="entry name" value="SUI1"/>
    <property type="match status" value="1"/>
</dbReference>
<proteinExistence type="inferred from homology"/>
<dbReference type="NCBIfam" id="NF002096">
    <property type="entry name" value="PRK00939.1"/>
    <property type="match status" value="1"/>
</dbReference>
<dbReference type="InterPro" id="IPR001950">
    <property type="entry name" value="SUI1"/>
</dbReference>
<dbReference type="PANTHER" id="PTHR12789:SF0">
    <property type="entry name" value="DENSITY-REGULATED PROTEIN"/>
    <property type="match status" value="1"/>
</dbReference>
<dbReference type="HAMAP" id="MF_00604">
    <property type="entry name" value="SUI1"/>
    <property type="match status" value="1"/>
</dbReference>
<dbReference type="PIRSF" id="PIRSF037511">
    <property type="entry name" value="Transl_init_SUI1_pro"/>
    <property type="match status" value="1"/>
</dbReference>
<evidence type="ECO:0000256" key="2">
    <source>
        <dbReference type="ARBA" id="ARBA00022845"/>
    </source>
</evidence>
<dbReference type="InterPro" id="IPR050318">
    <property type="entry name" value="DENR/SUI1_TIF"/>
</dbReference>
<dbReference type="GO" id="GO:0006417">
    <property type="term" value="P:regulation of translation"/>
    <property type="evidence" value="ECO:0007669"/>
    <property type="project" value="UniProtKB-UniRule"/>
</dbReference>
<dbReference type="Proteomes" id="UP000226592">
    <property type="component" value="Unassembled WGS sequence"/>
</dbReference>
<evidence type="ECO:0000313" key="8">
    <source>
        <dbReference type="Proteomes" id="UP000226592"/>
    </source>
</evidence>
<dbReference type="CDD" id="cd11567">
    <property type="entry name" value="YciH_like"/>
    <property type="match status" value="1"/>
</dbReference>
<evidence type="ECO:0000313" key="7">
    <source>
        <dbReference type="EMBL" id="MAG21998.1"/>
    </source>
</evidence>
<dbReference type="SUPFAM" id="SSF55159">
    <property type="entry name" value="eIF1-like"/>
    <property type="match status" value="1"/>
</dbReference>